<dbReference type="AlphaFoldDB" id="R4VHF4"/>
<dbReference type="eggNOG" id="COG2801">
    <property type="taxonomic scope" value="Bacteria"/>
</dbReference>
<accession>R4VHF4</accession>
<dbReference type="GO" id="GO:0003676">
    <property type="term" value="F:nucleic acid binding"/>
    <property type="evidence" value="ECO:0007669"/>
    <property type="project" value="InterPro"/>
</dbReference>
<dbReference type="Pfam" id="PF13683">
    <property type="entry name" value="rve_3"/>
    <property type="match status" value="1"/>
</dbReference>
<gene>
    <name evidence="2" type="ORF">SPISAL_07585</name>
</gene>
<dbReference type="EMBL" id="CP005963">
    <property type="protein sequence ID" value="AGM41611.1"/>
    <property type="molecule type" value="Genomic_DNA"/>
</dbReference>
<dbReference type="PROSITE" id="PS50994">
    <property type="entry name" value="INTEGRASE"/>
    <property type="match status" value="1"/>
</dbReference>
<dbReference type="PATRIC" id="fig|1260251.3.peg.1535"/>
<dbReference type="Gene3D" id="3.30.420.10">
    <property type="entry name" value="Ribonuclease H-like superfamily/Ribonuclease H"/>
    <property type="match status" value="1"/>
</dbReference>
<name>R4VHF4_9GAMM</name>
<feature type="domain" description="Integrase catalytic" evidence="1">
    <location>
        <begin position="21"/>
        <end position="189"/>
    </location>
</feature>
<proteinExistence type="predicted"/>
<evidence type="ECO:0000259" key="1">
    <source>
        <dbReference type="PROSITE" id="PS50994"/>
    </source>
</evidence>
<dbReference type="Proteomes" id="UP000017881">
    <property type="component" value="Chromosome"/>
</dbReference>
<keyword evidence="3" id="KW-1185">Reference proteome</keyword>
<dbReference type="InterPro" id="IPR036397">
    <property type="entry name" value="RNaseH_sf"/>
</dbReference>
<dbReference type="RefSeq" id="WP_016353918.1">
    <property type="nucleotide sequence ID" value="NC_021291.1"/>
</dbReference>
<dbReference type="KEGG" id="ssal:SPISAL_07585"/>
<protein>
    <submittedName>
        <fullName evidence="2">Tranposase</fullName>
    </submittedName>
</protein>
<evidence type="ECO:0000313" key="3">
    <source>
        <dbReference type="Proteomes" id="UP000017881"/>
    </source>
</evidence>
<reference evidence="2 3" key="1">
    <citation type="journal article" date="2013" name="Genome Announc.">
        <title>Draft Genome of Spiribacter salinus M19-40, an Abundant Gammaproteobacterium in Aquatic Hypersaline Environments.</title>
        <authorList>
            <person name="Leon M.J."/>
            <person name="Ghai R."/>
            <person name="Fernandez A.B."/>
            <person name="Sanchez-Porro C."/>
            <person name="Rodriguez-Valera F."/>
            <person name="Ventosa A."/>
        </authorList>
    </citation>
    <scope>NUCLEOTIDE SEQUENCE [LARGE SCALE GENOMIC DNA]</scope>
    <source>
        <strain evidence="2">M19-40</strain>
    </source>
</reference>
<dbReference type="InterPro" id="IPR001584">
    <property type="entry name" value="Integrase_cat-core"/>
</dbReference>
<organism evidence="2 3">
    <name type="scientific">Spiribacter salinus M19-40</name>
    <dbReference type="NCBI Taxonomy" id="1260251"/>
    <lineage>
        <taxon>Bacteria</taxon>
        <taxon>Pseudomonadati</taxon>
        <taxon>Pseudomonadota</taxon>
        <taxon>Gammaproteobacteria</taxon>
        <taxon>Chromatiales</taxon>
        <taxon>Ectothiorhodospiraceae</taxon>
        <taxon>Spiribacter</taxon>
    </lineage>
</organism>
<evidence type="ECO:0000313" key="2">
    <source>
        <dbReference type="EMBL" id="AGM41611.1"/>
    </source>
</evidence>
<sequence>MTAILKAYGFKPGPKGGLPPREREPGWLTTLYNQHVMALDFKVTRDLHGRAIYILNIIDHGRRALHWSRATYDPGSQWVAQQLRNAFMDLDDLPEAIVMDRDSTLAPIAKWILPRMNIKAIRIGYKCPWQNGVVERFHRTLNEELLRYVQPLNDRHMNRLLKEFREYYNTARPHMSNEAEPPIRPEDADNLACNDPDFFKQPRKLVRKTWLGGLHSSYRWAS</sequence>
<dbReference type="InterPro" id="IPR012337">
    <property type="entry name" value="RNaseH-like_sf"/>
</dbReference>
<dbReference type="GO" id="GO:0015074">
    <property type="term" value="P:DNA integration"/>
    <property type="evidence" value="ECO:0007669"/>
    <property type="project" value="InterPro"/>
</dbReference>
<dbReference type="SUPFAM" id="SSF53098">
    <property type="entry name" value="Ribonuclease H-like"/>
    <property type="match status" value="1"/>
</dbReference>
<dbReference type="HOGENOM" id="CLU_064679_0_0_6"/>